<dbReference type="Proteomes" id="UP000007754">
    <property type="component" value="Chromosome 2"/>
</dbReference>
<evidence type="ECO:0000256" key="3">
    <source>
        <dbReference type="ARBA" id="ARBA00022692"/>
    </source>
</evidence>
<feature type="transmembrane region" description="Helical" evidence="10">
    <location>
        <begin position="40"/>
        <end position="61"/>
    </location>
</feature>
<dbReference type="GO" id="GO:0005783">
    <property type="term" value="C:endoplasmic reticulum"/>
    <property type="evidence" value="ECO:0007669"/>
    <property type="project" value="TreeGrafter"/>
</dbReference>
<keyword evidence="3 10" id="KW-0812">Transmembrane</keyword>
<dbReference type="InterPro" id="IPR039038">
    <property type="entry name" value="ASPH"/>
</dbReference>
<feature type="compositionally biased region" description="Basic and acidic residues" evidence="9">
    <location>
        <begin position="179"/>
        <end position="188"/>
    </location>
</feature>
<proteinExistence type="predicted"/>
<feature type="compositionally biased region" description="Basic and acidic residues" evidence="9">
    <location>
        <begin position="265"/>
        <end position="292"/>
    </location>
</feature>
<evidence type="ECO:0000256" key="6">
    <source>
        <dbReference type="ARBA" id="ARBA00023157"/>
    </source>
</evidence>
<dbReference type="PANTHER" id="PTHR12366:SF33">
    <property type="entry name" value="ASPARTYL_ASPARAGINYL BETA-HYDROXYLASE"/>
    <property type="match status" value="1"/>
</dbReference>
<evidence type="ECO:0000256" key="7">
    <source>
        <dbReference type="ARBA" id="ARBA00023180"/>
    </source>
</evidence>
<evidence type="ECO:0000256" key="2">
    <source>
        <dbReference type="ARBA" id="ARBA00022553"/>
    </source>
</evidence>
<evidence type="ECO:0000313" key="13">
    <source>
        <dbReference type="Proteomes" id="UP000007754"/>
    </source>
</evidence>
<name>A0A674GEP3_TAEGU</name>
<keyword evidence="6" id="KW-1015">Disulfide bond</keyword>
<accession>A0A674GEP3</accession>
<keyword evidence="2" id="KW-0597">Phosphoprotein</keyword>
<evidence type="ECO:0000313" key="12">
    <source>
        <dbReference type="Ensembl" id="ENSTGUP00000020804.1"/>
    </source>
</evidence>
<dbReference type="Pfam" id="PF05279">
    <property type="entry name" value="Asp-B-Hydro_N"/>
    <property type="match status" value="1"/>
</dbReference>
<dbReference type="GO" id="GO:0062101">
    <property type="term" value="F:peptidyl-aspartic acid 3-dioxygenase activity"/>
    <property type="evidence" value="ECO:0007669"/>
    <property type="project" value="InterPro"/>
</dbReference>
<feature type="domain" description="Aspartyl beta-hydroxylase/Triadin" evidence="11">
    <location>
        <begin position="29"/>
        <end position="94"/>
    </location>
</feature>
<feature type="compositionally biased region" description="Basic and acidic residues" evidence="9">
    <location>
        <begin position="158"/>
        <end position="169"/>
    </location>
</feature>
<evidence type="ECO:0000256" key="8">
    <source>
        <dbReference type="ARBA" id="ARBA00037847"/>
    </source>
</evidence>
<organism evidence="12 13">
    <name type="scientific">Taeniopygia guttata</name>
    <name type="common">Zebra finch</name>
    <name type="synonym">Poephila guttata</name>
    <dbReference type="NCBI Taxonomy" id="59729"/>
    <lineage>
        <taxon>Eukaryota</taxon>
        <taxon>Metazoa</taxon>
        <taxon>Chordata</taxon>
        <taxon>Craniata</taxon>
        <taxon>Vertebrata</taxon>
        <taxon>Euteleostomi</taxon>
        <taxon>Archelosauria</taxon>
        <taxon>Archosauria</taxon>
        <taxon>Dinosauria</taxon>
        <taxon>Saurischia</taxon>
        <taxon>Theropoda</taxon>
        <taxon>Coelurosauria</taxon>
        <taxon>Aves</taxon>
        <taxon>Neognathae</taxon>
        <taxon>Neoaves</taxon>
        <taxon>Telluraves</taxon>
        <taxon>Australaves</taxon>
        <taxon>Passeriformes</taxon>
        <taxon>Passeroidea</taxon>
        <taxon>Estrildidae</taxon>
        <taxon>Estrildinae</taxon>
        <taxon>Taeniopygia</taxon>
    </lineage>
</organism>
<comment type="subcellular location">
    <subcellularLocation>
        <location evidence="8">Endomembrane system</location>
        <topology evidence="8">Single-pass membrane protein</topology>
    </subcellularLocation>
    <subcellularLocation>
        <location evidence="1">Membrane</location>
        <topology evidence="1">Single-pass type II membrane protein</topology>
    </subcellularLocation>
</comment>
<sequence>MASRKSSRATGGSPSPGSKRETKHGGSKNGKKEGLSGSSFFTWFMVIALLGVWTSVAVVWFELVDYEEVLGKLGVYDADGDGDFDVEDAKVLLGEEPGGVAKKKTKLKGLKERSVPAQPTSPESEETVQPAEKSYVEPDHKTADIELEEEIQSVLREALHSQPGERHEDVDESVSDQWQVKEETHGETFEAPATDDMLREFEPEIPEAYETPDSDQKDTDPMVDDVGAVESESYEIPALDDYVADLEERVSDPDTPGDSEIMPEDAMKHYEEDRVHEDYSEDQEPKHEKQTETQDTAVEDLPKRVNEATGPGIESKPTEDDVVIEPEESETPVKPEDYSDDVQVDT</sequence>
<feature type="compositionally biased region" description="Basic and acidic residues" evidence="9">
    <location>
        <begin position="18"/>
        <end position="32"/>
    </location>
</feature>
<protein>
    <submittedName>
        <fullName evidence="12">Aspartate beta-hydroxylase</fullName>
    </submittedName>
</protein>
<dbReference type="AlphaFoldDB" id="A0A674GEP3"/>
<evidence type="ECO:0000256" key="1">
    <source>
        <dbReference type="ARBA" id="ARBA00004606"/>
    </source>
</evidence>
<feature type="compositionally biased region" description="Acidic residues" evidence="9">
    <location>
        <begin position="320"/>
        <end position="330"/>
    </location>
</feature>
<reference evidence="12" key="3">
    <citation type="submission" date="2025-09" db="UniProtKB">
        <authorList>
            <consortium name="Ensembl"/>
        </authorList>
    </citation>
    <scope>IDENTIFICATION</scope>
</reference>
<evidence type="ECO:0000256" key="4">
    <source>
        <dbReference type="ARBA" id="ARBA00022989"/>
    </source>
</evidence>
<keyword evidence="13" id="KW-1185">Reference proteome</keyword>
<dbReference type="Ensembl" id="ENSTGUT00000042722.1">
    <property type="protein sequence ID" value="ENSTGUP00000020804.1"/>
    <property type="gene ID" value="ENSTGUG00000011226.2"/>
</dbReference>
<dbReference type="GeneTree" id="ENSGT00940000156304"/>
<dbReference type="PANTHER" id="PTHR12366">
    <property type="entry name" value="ASPARTYL/ASPARAGINYL BETA-HYDROXYLASE"/>
    <property type="match status" value="1"/>
</dbReference>
<dbReference type="InterPro" id="IPR007943">
    <property type="entry name" value="Asp-B-hydro/Triadin_dom"/>
</dbReference>
<feature type="region of interest" description="Disordered" evidence="9">
    <location>
        <begin position="158"/>
        <end position="346"/>
    </location>
</feature>
<feature type="compositionally biased region" description="Acidic residues" evidence="9">
    <location>
        <begin position="203"/>
        <end position="213"/>
    </location>
</feature>
<evidence type="ECO:0000256" key="9">
    <source>
        <dbReference type="SAM" id="MobiDB-lite"/>
    </source>
</evidence>
<evidence type="ECO:0000256" key="10">
    <source>
        <dbReference type="SAM" id="Phobius"/>
    </source>
</evidence>
<gene>
    <name evidence="12" type="primary">LOC121468029</name>
</gene>
<feature type="region of interest" description="Disordered" evidence="9">
    <location>
        <begin position="103"/>
        <end position="139"/>
    </location>
</feature>
<evidence type="ECO:0000259" key="11">
    <source>
        <dbReference type="Pfam" id="PF05279"/>
    </source>
</evidence>
<keyword evidence="7" id="KW-0325">Glycoprotein</keyword>
<keyword evidence="5 10" id="KW-0472">Membrane</keyword>
<evidence type="ECO:0000256" key="5">
    <source>
        <dbReference type="ARBA" id="ARBA00023136"/>
    </source>
</evidence>
<keyword evidence="4 10" id="KW-1133">Transmembrane helix</keyword>
<feature type="region of interest" description="Disordered" evidence="9">
    <location>
        <begin position="1"/>
        <end position="32"/>
    </location>
</feature>
<dbReference type="GO" id="GO:0016020">
    <property type="term" value="C:membrane"/>
    <property type="evidence" value="ECO:0007669"/>
    <property type="project" value="UniProtKB-SubCell"/>
</dbReference>
<reference evidence="12 13" key="1">
    <citation type="journal article" date="2010" name="Nature">
        <title>The genome of a songbird.</title>
        <authorList>
            <person name="Warren W.C."/>
            <person name="Clayton D.F."/>
            <person name="Ellegren H."/>
            <person name="Arnold A.P."/>
            <person name="Hillier L.W."/>
            <person name="Kunstner A."/>
            <person name="Searle S."/>
            <person name="White S."/>
            <person name="Vilella A.J."/>
            <person name="Fairley S."/>
            <person name="Heger A."/>
            <person name="Kong L."/>
            <person name="Ponting C.P."/>
            <person name="Jarvis E.D."/>
            <person name="Mello C.V."/>
            <person name="Minx P."/>
            <person name="Lovell P."/>
            <person name="Velho T.A."/>
            <person name="Ferris M."/>
            <person name="Balakrishnan C.N."/>
            <person name="Sinha S."/>
            <person name="Blatti C."/>
            <person name="London S.E."/>
            <person name="Li Y."/>
            <person name="Lin Y.C."/>
            <person name="George J."/>
            <person name="Sweedler J."/>
            <person name="Southey B."/>
            <person name="Gunaratne P."/>
            <person name="Watson M."/>
            <person name="Nam K."/>
            <person name="Backstrom N."/>
            <person name="Smeds L."/>
            <person name="Nabholz B."/>
            <person name="Itoh Y."/>
            <person name="Whitney O."/>
            <person name="Pfenning A.R."/>
            <person name="Howard J."/>
            <person name="Volker M."/>
            <person name="Skinner B.M."/>
            <person name="Griffin D.K."/>
            <person name="Ye L."/>
            <person name="McLaren W.M."/>
            <person name="Flicek P."/>
            <person name="Quesada V."/>
            <person name="Velasco G."/>
            <person name="Lopez-Otin C."/>
            <person name="Puente X.S."/>
            <person name="Olender T."/>
            <person name="Lancet D."/>
            <person name="Smit A.F."/>
            <person name="Hubley R."/>
            <person name="Konkel M.K."/>
            <person name="Walker J.A."/>
            <person name="Batzer M.A."/>
            <person name="Gu W."/>
            <person name="Pollock D.D."/>
            <person name="Chen L."/>
            <person name="Cheng Z."/>
            <person name="Eichler E.E."/>
            <person name="Stapley J."/>
            <person name="Slate J."/>
            <person name="Ekblom R."/>
            <person name="Birkhead T."/>
            <person name="Burke T."/>
            <person name="Burt D."/>
            <person name="Scharff C."/>
            <person name="Adam I."/>
            <person name="Richard H."/>
            <person name="Sultan M."/>
            <person name="Soldatov A."/>
            <person name="Lehrach H."/>
            <person name="Edwards S.V."/>
            <person name="Yang S.P."/>
            <person name="Li X."/>
            <person name="Graves T."/>
            <person name="Fulton L."/>
            <person name="Nelson J."/>
            <person name="Chinwalla A."/>
            <person name="Hou S."/>
            <person name="Mardis E.R."/>
            <person name="Wilson R.K."/>
        </authorList>
    </citation>
    <scope>NUCLEOTIDE SEQUENCE [LARGE SCALE GENOMIC DNA]</scope>
</reference>
<reference evidence="12" key="2">
    <citation type="submission" date="2025-08" db="UniProtKB">
        <authorList>
            <consortium name="Ensembl"/>
        </authorList>
    </citation>
    <scope>IDENTIFICATION</scope>
</reference>